<dbReference type="InterPro" id="IPR051482">
    <property type="entry name" value="Cholesterol_transport"/>
</dbReference>
<dbReference type="OrthoDB" id="10070851at2759"/>
<evidence type="ECO:0000313" key="9">
    <source>
        <dbReference type="Proteomes" id="UP000242180"/>
    </source>
</evidence>
<dbReference type="STRING" id="13706.A0A1X2HJZ1"/>
<feature type="compositionally biased region" description="Basic residues" evidence="5">
    <location>
        <begin position="1098"/>
        <end position="1115"/>
    </location>
</feature>
<feature type="domain" description="PH" evidence="6">
    <location>
        <begin position="273"/>
        <end position="374"/>
    </location>
</feature>
<dbReference type="InterPro" id="IPR001849">
    <property type="entry name" value="PH_domain"/>
</dbReference>
<dbReference type="Pfam" id="PF00169">
    <property type="entry name" value="PH"/>
    <property type="match status" value="1"/>
</dbReference>
<evidence type="ECO:0000259" key="6">
    <source>
        <dbReference type="PROSITE" id="PS50003"/>
    </source>
</evidence>
<dbReference type="PANTHER" id="PTHR23319:SF4">
    <property type="entry name" value="GRAM DOMAIN CONTAINING 1B, ISOFORM E"/>
    <property type="match status" value="1"/>
</dbReference>
<feature type="compositionally biased region" description="Low complexity" evidence="5">
    <location>
        <begin position="1000"/>
        <end position="1015"/>
    </location>
</feature>
<evidence type="ECO:0000256" key="2">
    <source>
        <dbReference type="ARBA" id="ARBA00022692"/>
    </source>
</evidence>
<feature type="compositionally biased region" description="Basic and acidic residues" evidence="5">
    <location>
        <begin position="749"/>
        <end position="764"/>
    </location>
</feature>
<dbReference type="InParanoid" id="A0A1X2HJZ1"/>
<evidence type="ECO:0000256" key="1">
    <source>
        <dbReference type="ARBA" id="ARBA00004370"/>
    </source>
</evidence>
<evidence type="ECO:0000313" key="8">
    <source>
        <dbReference type="EMBL" id="ORY99391.1"/>
    </source>
</evidence>
<dbReference type="SUPFAM" id="SSF103657">
    <property type="entry name" value="BAR/IMD domain-like"/>
    <property type="match status" value="1"/>
</dbReference>
<evidence type="ECO:0000256" key="4">
    <source>
        <dbReference type="ARBA" id="ARBA00023136"/>
    </source>
</evidence>
<comment type="subcellular location">
    <subcellularLocation>
        <location evidence="1">Membrane</location>
    </subcellularLocation>
</comment>
<dbReference type="SMART" id="SM00233">
    <property type="entry name" value="PH"/>
    <property type="match status" value="1"/>
</dbReference>
<protein>
    <recommendedName>
        <fullName evidence="10">PH domain-containing protein</fullName>
    </recommendedName>
</protein>
<dbReference type="GO" id="GO:0120015">
    <property type="term" value="F:sterol transfer activity"/>
    <property type="evidence" value="ECO:0007669"/>
    <property type="project" value="TreeGrafter"/>
</dbReference>
<feature type="region of interest" description="Disordered" evidence="5">
    <location>
        <begin position="981"/>
        <end position="1015"/>
    </location>
</feature>
<gene>
    <name evidence="8" type="ORF">BCR43DRAFT_562639</name>
</gene>
<feature type="region of interest" description="Disordered" evidence="5">
    <location>
        <begin position="689"/>
        <end position="711"/>
    </location>
</feature>
<dbReference type="PROSITE" id="PS51778">
    <property type="entry name" value="VAST"/>
    <property type="match status" value="1"/>
</dbReference>
<dbReference type="EMBL" id="MCGN01000003">
    <property type="protein sequence ID" value="ORY99391.1"/>
    <property type="molecule type" value="Genomic_DNA"/>
</dbReference>
<dbReference type="InterPro" id="IPR011993">
    <property type="entry name" value="PH-like_dom_sf"/>
</dbReference>
<dbReference type="PROSITE" id="PS50003">
    <property type="entry name" value="PH_DOMAIN"/>
    <property type="match status" value="1"/>
</dbReference>
<dbReference type="GO" id="GO:0005789">
    <property type="term" value="C:endoplasmic reticulum membrane"/>
    <property type="evidence" value="ECO:0007669"/>
    <property type="project" value="TreeGrafter"/>
</dbReference>
<keyword evidence="3" id="KW-1133">Transmembrane helix</keyword>
<sequence>MAGRPSPNPALLTLYDAITDSPVYRVSVVHRDEQLDVFEKWLSALSVHLKHYIDKLNKLQLDTNTLCDKFAPPVSIKDTLIGPNLTTIAFKRFAEALQTTLACQTKLVRDIHTTFIEPLQHCIKSFLKEYKDFRKQHDKSLERYETQLQKYAALRKDDPDELEKLNDARRAYVHHSSLHVMRLLGFRVQVATFIADRMANATLMHSDFEQGAQVWQDLTKTLTEWQQWLFDDRCTCTYELKRLEKIRDKLETDYLALTTTTNSAVEEAMAEGYAGRWGYLFFKTSRHTWTRRWCFLYEDVFGWCSTTKAAGEGPVVAVDGRLALSDHDVSPVVDENRRFCFRFTDRDGQEKLVCQAESEQDLQSWLTRLNKRRRSSQTDSAIATASASTMSSTTTALDRTHAPNAALDDDALKHSPTIVSYHSSATLHGLTLANTMSLSAVMVYEITTASHVSAGRLPKYFWGIPWPLSGSMLLSSAKPHTPSEDITSWPLYDDSTLTVDLPGYPATLTLENKTLRHLFVGVQPSEIVMDVFHCILRHKAEPDIVVSAPDHGEALQEVLEGPVPIPASSAGYGYVGKAFVTQDTLWIYCCIMTACVSTVALKLKDIKTINLVKDDKEGMNLILVLQSPAGTTPMDPVVLNVLAQDANAALEKLRFVVDNAKAKEPMQLRNLLHRIQSLRRSPSITIQESNIYGQKIPSAPPVEESKPKKKRLSFRNLSRPIIPVNPKSSVVLEVQPASARGSSSSSPITEEKKPKAKPVKEKKPPPPPPVDPDALPAGLKAPNKDVACQCEDHLDRLETEVNFPISARRLFELMFSDNTTSEGTVWEGKNAGCAGHDLRISNWVSVSGEQQRTLKYIMPVSNPIVRMKEAEVVETQVLIKKEDYFCYVVQISTKTAALPYADAFIPSVRYCITWTGPSQCRLSVYLGVRWTKSVMVKMIVTRAALKGMADSVYVFLPILREAADKLAREVDILRQQQRQQYAESLAEPASSDDSGEEKCASASEPETPQPSPSQTSLLAVAAPAIRSVMNKNNTDPPSPPAPSSSSSAGLTLLPIRPQTPPQRNIAAVAATYYAGHHIRTNVPADQLLKPHRPEMRRSSSKRSSSHRSQTKKKLIRSSSTASSMIPPQRRFSPFRVFLVISVLMLLYAVVWRGHAEPCPPRVVVAPLEKRIEEFKRAVFLKEVEEGLIHRIPDEANHLNSSSYNAFIQATKFTEDYIWHQPDRHHEALELGQSRLHLAKERFQLLSLFRDLNLADSRAREAEFINWLADVRGRCIQKDEENALQALCPQVQTTLSQYHA</sequence>
<evidence type="ECO:0000256" key="5">
    <source>
        <dbReference type="SAM" id="MobiDB-lite"/>
    </source>
</evidence>
<dbReference type="GO" id="GO:0032934">
    <property type="term" value="F:sterol binding"/>
    <property type="evidence" value="ECO:0007669"/>
    <property type="project" value="TreeGrafter"/>
</dbReference>
<feature type="region of interest" description="Disordered" evidence="5">
    <location>
        <begin position="735"/>
        <end position="779"/>
    </location>
</feature>
<organism evidence="8 9">
    <name type="scientific">Syncephalastrum racemosum</name>
    <name type="common">Filamentous fungus</name>
    <dbReference type="NCBI Taxonomy" id="13706"/>
    <lineage>
        <taxon>Eukaryota</taxon>
        <taxon>Fungi</taxon>
        <taxon>Fungi incertae sedis</taxon>
        <taxon>Mucoromycota</taxon>
        <taxon>Mucoromycotina</taxon>
        <taxon>Mucoromycetes</taxon>
        <taxon>Mucorales</taxon>
        <taxon>Syncephalastraceae</taxon>
        <taxon>Syncephalastrum</taxon>
    </lineage>
</organism>
<keyword evidence="4" id="KW-0472">Membrane</keyword>
<evidence type="ECO:0000256" key="3">
    <source>
        <dbReference type="ARBA" id="ARBA00022989"/>
    </source>
</evidence>
<dbReference type="Proteomes" id="UP000242180">
    <property type="component" value="Unassembled WGS sequence"/>
</dbReference>
<keyword evidence="9" id="KW-1185">Reference proteome</keyword>
<proteinExistence type="predicted"/>
<dbReference type="Pfam" id="PF16746">
    <property type="entry name" value="BAR_3"/>
    <property type="match status" value="1"/>
</dbReference>
<dbReference type="InterPro" id="IPR031968">
    <property type="entry name" value="VASt"/>
</dbReference>
<evidence type="ECO:0008006" key="10">
    <source>
        <dbReference type="Google" id="ProtNLM"/>
    </source>
</evidence>
<dbReference type="InterPro" id="IPR027267">
    <property type="entry name" value="AH/BAR_dom_sf"/>
</dbReference>
<evidence type="ECO:0000259" key="7">
    <source>
        <dbReference type="PROSITE" id="PS51778"/>
    </source>
</evidence>
<feature type="region of interest" description="Disordered" evidence="5">
    <location>
        <begin position="1029"/>
        <end position="1059"/>
    </location>
</feature>
<dbReference type="Gene3D" id="1.20.1270.60">
    <property type="entry name" value="Arfaptin homology (AH) domain/BAR domain"/>
    <property type="match status" value="1"/>
</dbReference>
<feature type="domain" description="VASt" evidence="7">
    <location>
        <begin position="794"/>
        <end position="967"/>
    </location>
</feature>
<keyword evidence="2" id="KW-0812">Transmembrane</keyword>
<dbReference type="GO" id="GO:0140268">
    <property type="term" value="C:endoplasmic reticulum-plasma membrane contact site"/>
    <property type="evidence" value="ECO:0007669"/>
    <property type="project" value="TreeGrafter"/>
</dbReference>
<dbReference type="InterPro" id="IPR004148">
    <property type="entry name" value="BAR_dom"/>
</dbReference>
<dbReference type="Gene3D" id="2.30.29.30">
    <property type="entry name" value="Pleckstrin-homology domain (PH domain)/Phosphotyrosine-binding domain (PTB)"/>
    <property type="match status" value="1"/>
</dbReference>
<dbReference type="GO" id="GO:0032366">
    <property type="term" value="P:intracellular sterol transport"/>
    <property type="evidence" value="ECO:0007669"/>
    <property type="project" value="TreeGrafter"/>
</dbReference>
<accession>A0A1X2HJZ1</accession>
<dbReference type="PANTHER" id="PTHR23319">
    <property type="entry name" value="GRAM DOMAIN CONTAINING 1B, ISOFORM E"/>
    <property type="match status" value="1"/>
</dbReference>
<dbReference type="GO" id="GO:0005886">
    <property type="term" value="C:plasma membrane"/>
    <property type="evidence" value="ECO:0007669"/>
    <property type="project" value="TreeGrafter"/>
</dbReference>
<name>A0A1X2HJZ1_SYNRA</name>
<reference evidence="8 9" key="1">
    <citation type="submission" date="2016-07" db="EMBL/GenBank/DDBJ databases">
        <title>Pervasive Adenine N6-methylation of Active Genes in Fungi.</title>
        <authorList>
            <consortium name="DOE Joint Genome Institute"/>
            <person name="Mondo S.J."/>
            <person name="Dannebaum R.O."/>
            <person name="Kuo R.C."/>
            <person name="Labutti K."/>
            <person name="Haridas S."/>
            <person name="Kuo A."/>
            <person name="Salamov A."/>
            <person name="Ahrendt S.R."/>
            <person name="Lipzen A."/>
            <person name="Sullivan W."/>
            <person name="Andreopoulos W.B."/>
            <person name="Clum A."/>
            <person name="Lindquist E."/>
            <person name="Daum C."/>
            <person name="Ramamoorthy G.K."/>
            <person name="Gryganskyi A."/>
            <person name="Culley D."/>
            <person name="Magnuson J.K."/>
            <person name="James T.Y."/>
            <person name="O'Malley M.A."/>
            <person name="Stajich J.E."/>
            <person name="Spatafora J.W."/>
            <person name="Visel A."/>
            <person name="Grigoriev I.V."/>
        </authorList>
    </citation>
    <scope>NUCLEOTIDE SEQUENCE [LARGE SCALE GENOMIC DNA]</scope>
    <source>
        <strain evidence="8 9">NRRL 2496</strain>
    </source>
</reference>
<dbReference type="Pfam" id="PF16016">
    <property type="entry name" value="VASt"/>
    <property type="match status" value="1"/>
</dbReference>
<feature type="region of interest" description="Disordered" evidence="5">
    <location>
        <begin position="1082"/>
        <end position="1124"/>
    </location>
</feature>
<dbReference type="SUPFAM" id="SSF50729">
    <property type="entry name" value="PH domain-like"/>
    <property type="match status" value="1"/>
</dbReference>
<comment type="caution">
    <text evidence="8">The sequence shown here is derived from an EMBL/GenBank/DDBJ whole genome shotgun (WGS) entry which is preliminary data.</text>
</comment>